<dbReference type="PATRIC" id="fig|1264554.4.peg.12"/>
<dbReference type="InterPro" id="IPR006073">
    <property type="entry name" value="GTP-bd"/>
</dbReference>
<comment type="cofactor">
    <cofactor evidence="1">
        <name>Mg(2+)</name>
        <dbReference type="ChEBI" id="CHEBI:18420"/>
    </cofactor>
</comment>
<dbReference type="InterPro" id="IPR041706">
    <property type="entry name" value="YchF_N"/>
</dbReference>
<feature type="domain" description="OBG-type G" evidence="7">
    <location>
        <begin position="14"/>
        <end position="271"/>
    </location>
</feature>
<dbReference type="InterPro" id="IPR004396">
    <property type="entry name" value="ATPase_YchF/OLA1"/>
</dbReference>
<dbReference type="InterPro" id="IPR013029">
    <property type="entry name" value="YchF_C"/>
</dbReference>
<organism evidence="9 10">
    <name type="scientific">Mycoplasmopsis meleagridis ATCC 25294</name>
    <dbReference type="NCBI Taxonomy" id="1264554"/>
    <lineage>
        <taxon>Bacteria</taxon>
        <taxon>Bacillati</taxon>
        <taxon>Mycoplasmatota</taxon>
        <taxon>Mycoplasmoidales</taxon>
        <taxon>Metamycoplasmataceae</taxon>
        <taxon>Mycoplasmopsis</taxon>
    </lineage>
</organism>
<dbReference type="Pfam" id="PF01926">
    <property type="entry name" value="MMR_HSR1"/>
    <property type="match status" value="1"/>
</dbReference>
<evidence type="ECO:0000313" key="10">
    <source>
        <dbReference type="Proteomes" id="UP000033750"/>
    </source>
</evidence>
<dbReference type="EMBL" id="JZXN01000002">
    <property type="protein sequence ID" value="KKB27078.1"/>
    <property type="molecule type" value="Genomic_DNA"/>
</dbReference>
<dbReference type="SUPFAM" id="SSF52540">
    <property type="entry name" value="P-loop containing nucleoside triphosphate hydrolases"/>
    <property type="match status" value="1"/>
</dbReference>
<comment type="caution">
    <text evidence="9">The sequence shown here is derived from an EMBL/GenBank/DDBJ whole genome shotgun (WGS) entry which is preliminary data.</text>
</comment>
<dbReference type="Gene3D" id="3.40.50.300">
    <property type="entry name" value="P-loop containing nucleotide triphosphate hydrolases"/>
    <property type="match status" value="1"/>
</dbReference>
<dbReference type="PRINTS" id="PR00326">
    <property type="entry name" value="GTP1OBG"/>
</dbReference>
<dbReference type="InterPro" id="IPR004095">
    <property type="entry name" value="TGS"/>
</dbReference>
<keyword evidence="4 6" id="KW-0067">ATP-binding</keyword>
<dbReference type="InterPro" id="IPR023192">
    <property type="entry name" value="TGS-like_dom_sf"/>
</dbReference>
<evidence type="ECO:0000313" key="9">
    <source>
        <dbReference type="EMBL" id="KKB27078.1"/>
    </source>
</evidence>
<dbReference type="Pfam" id="PF06071">
    <property type="entry name" value="YchF-GTPase_C"/>
    <property type="match status" value="1"/>
</dbReference>
<dbReference type="GO" id="GO:0005737">
    <property type="term" value="C:cytoplasm"/>
    <property type="evidence" value="ECO:0007669"/>
    <property type="project" value="TreeGrafter"/>
</dbReference>
<dbReference type="NCBIfam" id="TIGR00092">
    <property type="entry name" value="redox-regulated ATPase YchF"/>
    <property type="match status" value="1"/>
</dbReference>
<dbReference type="PANTHER" id="PTHR23305:SF18">
    <property type="entry name" value="OBG-TYPE G DOMAIN-CONTAINING PROTEIN"/>
    <property type="match status" value="1"/>
</dbReference>
<dbReference type="InterPro" id="IPR012675">
    <property type="entry name" value="Beta-grasp_dom_sf"/>
</dbReference>
<dbReference type="InterPro" id="IPR012676">
    <property type="entry name" value="TGS-like"/>
</dbReference>
<dbReference type="FunFam" id="1.10.150.300:FF:000004">
    <property type="entry name" value="Ribosome-binding ATPase YchF"/>
    <property type="match status" value="1"/>
</dbReference>
<dbReference type="Gene3D" id="3.10.20.30">
    <property type="match status" value="1"/>
</dbReference>
<reference evidence="9 10" key="1">
    <citation type="submission" date="2015-03" db="EMBL/GenBank/DDBJ databases">
        <title>Genome sequence of Mycoplasma meleagridis strain ATCC 25294.</title>
        <authorList>
            <person name="Yacoub E."/>
            <person name="Blanchard A."/>
            <person name="Sirand-Pugnet P."/>
            <person name="Mardassi B.B.A."/>
        </authorList>
    </citation>
    <scope>NUCLEOTIDE SEQUENCE [LARGE SCALE GENOMIC DNA]</scope>
    <source>
        <strain evidence="9 10">ATCC 25294</strain>
    </source>
</reference>
<sequence length="378" mass="42859">MPFLFIVIGGNMSLKAGIVGLPNVGKSTLFSALTKYQVEASNYAFTTIEPNISSVPLNDKRLYQLAEIVNPEKIIPATFDFVDIAGLVKGASKGEGLGNKFLANIRQVDAIIHVVRCFNDKNIMHVNNEINPVNDIQIINLELILADLETINNVLNRINKKAKSGDKEALNEFNFANRIKNTLENNIFINKIINEFNEEELKYLKSYQLLTAKAMIYVANLSAEQITNYENDKFYKELAAYINNQNKIIPISVQVEFEISQMDANDEEEFLKSYQIEHSGLDYLTREAFDLLKLKTYFTAGKKEIRAWVFKEGMLAPSCAGIIHSDFEKKFIKAEVISFEDYIKFDGENGAKNAGKLRIEGKNYIMQDGDICHFRFGK</sequence>
<comment type="function">
    <text evidence="6">ATPase that binds to both the 70S ribosome and the 50S ribosomal subunit in a nucleotide-independent manner.</text>
</comment>
<dbReference type="Proteomes" id="UP000033750">
    <property type="component" value="Unassembled WGS sequence"/>
</dbReference>
<feature type="domain" description="TGS" evidence="8">
    <location>
        <begin position="293"/>
        <end position="376"/>
    </location>
</feature>
<evidence type="ECO:0000256" key="6">
    <source>
        <dbReference type="HAMAP-Rule" id="MF_00944"/>
    </source>
</evidence>
<dbReference type="GO" id="GO:0016887">
    <property type="term" value="F:ATP hydrolysis activity"/>
    <property type="evidence" value="ECO:0007669"/>
    <property type="project" value="UniProtKB-UniRule"/>
</dbReference>
<comment type="similarity">
    <text evidence="6">Belongs to the TRAFAC class OBG-HflX-like GTPase superfamily. OBG GTPase family. YchF/OLA1 subfamily.</text>
</comment>
<dbReference type="FunFam" id="3.10.20.30:FF:000001">
    <property type="entry name" value="Ribosome-binding ATPase YchF"/>
    <property type="match status" value="1"/>
</dbReference>
<dbReference type="PROSITE" id="PS51710">
    <property type="entry name" value="G_OBG"/>
    <property type="match status" value="1"/>
</dbReference>
<keyword evidence="2" id="KW-0479">Metal-binding</keyword>
<proteinExistence type="inferred from homology"/>
<dbReference type="InterPro" id="IPR027417">
    <property type="entry name" value="P-loop_NTPase"/>
</dbReference>
<dbReference type="GO" id="GO:0005525">
    <property type="term" value="F:GTP binding"/>
    <property type="evidence" value="ECO:0007669"/>
    <property type="project" value="InterPro"/>
</dbReference>
<dbReference type="SUPFAM" id="SSF81271">
    <property type="entry name" value="TGS-like"/>
    <property type="match status" value="1"/>
</dbReference>
<protein>
    <recommendedName>
        <fullName evidence="6">Ribosome-binding ATPase YchF</fullName>
    </recommendedName>
</protein>
<dbReference type="GO" id="GO:0005524">
    <property type="term" value="F:ATP binding"/>
    <property type="evidence" value="ECO:0007669"/>
    <property type="project" value="UniProtKB-UniRule"/>
</dbReference>
<evidence type="ECO:0000256" key="2">
    <source>
        <dbReference type="ARBA" id="ARBA00022723"/>
    </source>
</evidence>
<dbReference type="CDD" id="cd01900">
    <property type="entry name" value="YchF"/>
    <property type="match status" value="1"/>
</dbReference>
<keyword evidence="5" id="KW-0460">Magnesium</keyword>
<dbReference type="Gene3D" id="1.10.150.300">
    <property type="entry name" value="TGS-like domain"/>
    <property type="match status" value="1"/>
</dbReference>
<dbReference type="PANTHER" id="PTHR23305">
    <property type="entry name" value="OBG GTPASE FAMILY"/>
    <property type="match status" value="1"/>
</dbReference>
<evidence type="ECO:0000256" key="5">
    <source>
        <dbReference type="ARBA" id="ARBA00022842"/>
    </source>
</evidence>
<dbReference type="GO" id="GO:0046872">
    <property type="term" value="F:metal ion binding"/>
    <property type="evidence" value="ECO:0007669"/>
    <property type="project" value="UniProtKB-KW"/>
</dbReference>
<dbReference type="CDD" id="cd04867">
    <property type="entry name" value="TGS_YchF_OLA1"/>
    <property type="match status" value="1"/>
</dbReference>
<evidence type="ECO:0000259" key="7">
    <source>
        <dbReference type="PROSITE" id="PS51710"/>
    </source>
</evidence>
<keyword evidence="10" id="KW-1185">Reference proteome</keyword>
<dbReference type="GO" id="GO:0043023">
    <property type="term" value="F:ribosomal large subunit binding"/>
    <property type="evidence" value="ECO:0007669"/>
    <property type="project" value="UniProtKB-UniRule"/>
</dbReference>
<evidence type="ECO:0000256" key="4">
    <source>
        <dbReference type="ARBA" id="ARBA00022840"/>
    </source>
</evidence>
<evidence type="ECO:0000256" key="1">
    <source>
        <dbReference type="ARBA" id="ARBA00001946"/>
    </source>
</evidence>
<dbReference type="STRING" id="29561.MM26B8_03270"/>
<dbReference type="AlphaFoldDB" id="A0A0F5H1L6"/>
<evidence type="ECO:0000256" key="3">
    <source>
        <dbReference type="ARBA" id="ARBA00022741"/>
    </source>
</evidence>
<keyword evidence="3 6" id="KW-0547">Nucleotide-binding</keyword>
<gene>
    <name evidence="6" type="primary">ychF</name>
    <name evidence="9" type="ORF">MMELEA_02440</name>
</gene>
<dbReference type="HAMAP" id="MF_00944">
    <property type="entry name" value="YchF_OLA1_ATPase"/>
    <property type="match status" value="1"/>
</dbReference>
<feature type="binding site" evidence="6">
    <location>
        <begin position="23"/>
        <end position="28"/>
    </location>
    <ligand>
        <name>ATP</name>
        <dbReference type="ChEBI" id="CHEBI:30616"/>
    </ligand>
</feature>
<dbReference type="PIRSF" id="PIRSF006641">
    <property type="entry name" value="CHP00092"/>
    <property type="match status" value="1"/>
</dbReference>
<dbReference type="InterPro" id="IPR031167">
    <property type="entry name" value="G_OBG"/>
</dbReference>
<dbReference type="PROSITE" id="PS51880">
    <property type="entry name" value="TGS"/>
    <property type="match status" value="1"/>
</dbReference>
<accession>A0A0F5H1L6</accession>
<evidence type="ECO:0000259" key="8">
    <source>
        <dbReference type="PROSITE" id="PS51880"/>
    </source>
</evidence>
<name>A0A0F5H1L6_9BACT</name>